<evidence type="ECO:0000259" key="4">
    <source>
        <dbReference type="PROSITE" id="PS50110"/>
    </source>
</evidence>
<dbReference type="InterPro" id="IPR050595">
    <property type="entry name" value="Bact_response_regulator"/>
</dbReference>
<dbReference type="Proteomes" id="UP000053467">
    <property type="component" value="Unassembled WGS sequence"/>
</dbReference>
<evidence type="ECO:0000256" key="3">
    <source>
        <dbReference type="PROSITE-ProRule" id="PRU00169"/>
    </source>
</evidence>
<comment type="caution">
    <text evidence="3">Lacks conserved residue(s) required for the propagation of feature annotation.</text>
</comment>
<dbReference type="InterPro" id="IPR011006">
    <property type="entry name" value="CheY-like_superfamily"/>
</dbReference>
<dbReference type="PANTHER" id="PTHR44591:SF14">
    <property type="entry name" value="PROTEIN PILG"/>
    <property type="match status" value="1"/>
</dbReference>
<gene>
    <name evidence="5" type="ORF">XE03_1860</name>
</gene>
<proteinExistence type="predicted"/>
<sequence>MVKRQIIIVEGDVIHSERLKRNLEVENYNVDVVYNGIDAIMTLKRKWVDLIISSITLQGTMNGIQLLQEIKKHKDFSNIPVIIQTSKVNLEQNVYDIGATLFVAKPYDINDFIKKIKELLPD</sequence>
<accession>A0A124FZY7</accession>
<protein>
    <submittedName>
        <fullName evidence="5">Two component transcriptional regulator, winged helix family</fullName>
    </submittedName>
</protein>
<dbReference type="SUPFAM" id="SSF52172">
    <property type="entry name" value="CheY-like"/>
    <property type="match status" value="1"/>
</dbReference>
<keyword evidence="2" id="KW-0902">Two-component regulatory system</keyword>
<dbReference type="GO" id="GO:0000160">
    <property type="term" value="P:phosphorelay signal transduction system"/>
    <property type="evidence" value="ECO:0007669"/>
    <property type="project" value="UniProtKB-KW"/>
</dbReference>
<dbReference type="AlphaFoldDB" id="A0A124FZY7"/>
<evidence type="ECO:0000313" key="5">
    <source>
        <dbReference type="EMBL" id="KUK85840.1"/>
    </source>
</evidence>
<comment type="caution">
    <text evidence="5">The sequence shown here is derived from an EMBL/GenBank/DDBJ whole genome shotgun (WGS) entry which is preliminary data.</text>
</comment>
<feature type="domain" description="Response regulatory" evidence="4">
    <location>
        <begin position="5"/>
        <end position="120"/>
    </location>
</feature>
<organism evidence="5 6">
    <name type="scientific">candidate division TA06 bacterium 34_109</name>
    <dbReference type="NCBI Taxonomy" id="1635277"/>
    <lineage>
        <taxon>Bacteria</taxon>
        <taxon>Bacteria division TA06</taxon>
    </lineage>
</organism>
<dbReference type="PANTHER" id="PTHR44591">
    <property type="entry name" value="STRESS RESPONSE REGULATOR PROTEIN 1"/>
    <property type="match status" value="1"/>
</dbReference>
<dbReference type="SMART" id="SM00448">
    <property type="entry name" value="REC"/>
    <property type="match status" value="1"/>
</dbReference>
<dbReference type="PROSITE" id="PS50110">
    <property type="entry name" value="RESPONSE_REGULATORY"/>
    <property type="match status" value="1"/>
</dbReference>
<evidence type="ECO:0000313" key="6">
    <source>
        <dbReference type="Proteomes" id="UP000053467"/>
    </source>
</evidence>
<name>A0A124FZY7_UNCT6</name>
<dbReference type="Pfam" id="PF00072">
    <property type="entry name" value="Response_reg"/>
    <property type="match status" value="1"/>
</dbReference>
<dbReference type="InterPro" id="IPR001789">
    <property type="entry name" value="Sig_transdc_resp-reg_receiver"/>
</dbReference>
<keyword evidence="1" id="KW-0597">Phosphoprotein</keyword>
<evidence type="ECO:0000256" key="1">
    <source>
        <dbReference type="ARBA" id="ARBA00022553"/>
    </source>
</evidence>
<evidence type="ECO:0000256" key="2">
    <source>
        <dbReference type="ARBA" id="ARBA00023012"/>
    </source>
</evidence>
<reference evidence="6" key="1">
    <citation type="journal article" date="2015" name="MBio">
        <title>Genome-Resolved Metagenomic Analysis Reveals Roles for Candidate Phyla and Other Microbial Community Members in Biogeochemical Transformations in Oil Reservoirs.</title>
        <authorList>
            <person name="Hu P."/>
            <person name="Tom L."/>
            <person name="Singh A."/>
            <person name="Thomas B.C."/>
            <person name="Baker B.J."/>
            <person name="Piceno Y.M."/>
            <person name="Andersen G.L."/>
            <person name="Banfield J.F."/>
        </authorList>
    </citation>
    <scope>NUCLEOTIDE SEQUENCE [LARGE SCALE GENOMIC DNA]</scope>
</reference>
<dbReference type="EMBL" id="LGGX01000039">
    <property type="protein sequence ID" value="KUK85840.1"/>
    <property type="molecule type" value="Genomic_DNA"/>
</dbReference>
<dbReference type="Gene3D" id="3.40.50.2300">
    <property type="match status" value="1"/>
</dbReference>